<dbReference type="GO" id="GO:0046872">
    <property type="term" value="F:metal ion binding"/>
    <property type="evidence" value="ECO:0007669"/>
    <property type="project" value="UniProtKB-KW"/>
</dbReference>
<dbReference type="PANTHER" id="PTHR44379:SF2">
    <property type="entry name" value="BLR6218 PROTEIN"/>
    <property type="match status" value="1"/>
</dbReference>
<evidence type="ECO:0000313" key="7">
    <source>
        <dbReference type="EMBL" id="EAT13733.1"/>
    </source>
</evidence>
<dbReference type="Pfam" id="PF00111">
    <property type="entry name" value="Fer2"/>
    <property type="match status" value="1"/>
</dbReference>
<dbReference type="FunFam" id="1.10.150.120:FF:000003">
    <property type="entry name" value="Carbon monoxide dehydrogenase, small subunit"/>
    <property type="match status" value="1"/>
</dbReference>
<dbReference type="GO" id="GO:0051537">
    <property type="term" value="F:2 iron, 2 sulfur cluster binding"/>
    <property type="evidence" value="ECO:0007669"/>
    <property type="project" value="UniProtKB-KW"/>
</dbReference>
<dbReference type="InterPro" id="IPR002888">
    <property type="entry name" value="2Fe-2S-bd"/>
</dbReference>
<evidence type="ECO:0000256" key="4">
    <source>
        <dbReference type="ARBA" id="ARBA00023004"/>
    </source>
</evidence>
<keyword evidence="8" id="KW-1185">Reference proteome</keyword>
<proteinExistence type="predicted"/>
<dbReference type="AlphaFoldDB" id="Q1N659"/>
<dbReference type="PROSITE" id="PS00197">
    <property type="entry name" value="2FE2S_FER_1"/>
    <property type="match status" value="1"/>
</dbReference>
<evidence type="ECO:0000256" key="5">
    <source>
        <dbReference type="ARBA" id="ARBA00023014"/>
    </source>
</evidence>
<dbReference type="PROSITE" id="PS51085">
    <property type="entry name" value="2FE2S_FER_2"/>
    <property type="match status" value="1"/>
</dbReference>
<dbReference type="RefSeq" id="WP_007017154.1">
    <property type="nucleotide sequence ID" value="NZ_CH724113.1"/>
</dbReference>
<evidence type="ECO:0000259" key="6">
    <source>
        <dbReference type="PROSITE" id="PS51085"/>
    </source>
</evidence>
<dbReference type="Gene3D" id="1.10.150.120">
    <property type="entry name" value="[2Fe-2S]-binding domain"/>
    <property type="match status" value="1"/>
</dbReference>
<dbReference type="InterPro" id="IPR051452">
    <property type="entry name" value="Diverse_Oxidoreductases"/>
</dbReference>
<dbReference type="InterPro" id="IPR006058">
    <property type="entry name" value="2Fe2S_fd_BS"/>
</dbReference>
<evidence type="ECO:0000256" key="3">
    <source>
        <dbReference type="ARBA" id="ARBA00023002"/>
    </source>
</evidence>
<reference evidence="7 8" key="1">
    <citation type="submission" date="2006-03" db="EMBL/GenBank/DDBJ databases">
        <authorList>
            <person name="Pinhassi J."/>
            <person name="Pedros-Alio C."/>
            <person name="Ferriera S."/>
            <person name="Johnson J."/>
            <person name="Kravitz S."/>
            <person name="Halpern A."/>
            <person name="Remington K."/>
            <person name="Beeson K."/>
            <person name="Tran B."/>
            <person name="Rogers Y.-H."/>
            <person name="Friedman R."/>
            <person name="Venter J.C."/>
        </authorList>
    </citation>
    <scope>NUCLEOTIDE SEQUENCE [LARGE SCALE GENOMIC DNA]</scope>
    <source>
        <strain evidence="7 8">RED65</strain>
    </source>
</reference>
<dbReference type="Gene3D" id="3.10.20.30">
    <property type="match status" value="1"/>
</dbReference>
<comment type="caution">
    <text evidence="7">The sequence shown here is derived from an EMBL/GenBank/DDBJ whole genome shotgun (WGS) entry which is preliminary data.</text>
</comment>
<keyword evidence="2" id="KW-0479">Metal-binding</keyword>
<protein>
    <submittedName>
        <fullName evidence="7">Probable oxidoreductase</fullName>
    </submittedName>
</protein>
<dbReference type="HOGENOM" id="CLU_052511_3_0_6"/>
<dbReference type="STRING" id="207949.RED65_10084"/>
<dbReference type="InterPro" id="IPR036884">
    <property type="entry name" value="2Fe-2S-bd_dom_sf"/>
</dbReference>
<dbReference type="PANTHER" id="PTHR44379">
    <property type="entry name" value="OXIDOREDUCTASE WITH IRON-SULFUR SUBUNIT"/>
    <property type="match status" value="1"/>
</dbReference>
<gene>
    <name evidence="7" type="ORF">RED65_10084</name>
</gene>
<accession>Q1N659</accession>
<evidence type="ECO:0000256" key="2">
    <source>
        <dbReference type="ARBA" id="ARBA00022723"/>
    </source>
</evidence>
<dbReference type="Proteomes" id="UP000004263">
    <property type="component" value="Unassembled WGS sequence"/>
</dbReference>
<name>Q1N659_9GAMM</name>
<evidence type="ECO:0000256" key="1">
    <source>
        <dbReference type="ARBA" id="ARBA00022714"/>
    </source>
</evidence>
<dbReference type="SUPFAM" id="SSF47741">
    <property type="entry name" value="CO dehydrogenase ISP C-domain like"/>
    <property type="match status" value="1"/>
</dbReference>
<dbReference type="CDD" id="cd00207">
    <property type="entry name" value="fer2"/>
    <property type="match status" value="1"/>
</dbReference>
<feature type="domain" description="2Fe-2S ferredoxin-type" evidence="6">
    <location>
        <begin position="1"/>
        <end position="76"/>
    </location>
</feature>
<organism evidence="7 8">
    <name type="scientific">Bermanella marisrubri</name>
    <dbReference type="NCBI Taxonomy" id="207949"/>
    <lineage>
        <taxon>Bacteria</taxon>
        <taxon>Pseudomonadati</taxon>
        <taxon>Pseudomonadota</taxon>
        <taxon>Gammaproteobacteria</taxon>
        <taxon>Oceanospirillales</taxon>
        <taxon>Oceanospirillaceae</taxon>
        <taxon>Bermanella</taxon>
    </lineage>
</organism>
<dbReference type="InterPro" id="IPR001041">
    <property type="entry name" value="2Fe-2S_ferredoxin-type"/>
</dbReference>
<dbReference type="Pfam" id="PF01799">
    <property type="entry name" value="Fer2_2"/>
    <property type="match status" value="1"/>
</dbReference>
<dbReference type="OrthoDB" id="9775084at2"/>
<keyword evidence="4" id="KW-0408">Iron</keyword>
<dbReference type="EMBL" id="AAQH01000001">
    <property type="protein sequence ID" value="EAT13733.1"/>
    <property type="molecule type" value="Genomic_DNA"/>
</dbReference>
<keyword evidence="5" id="KW-0411">Iron-sulfur</keyword>
<keyword evidence="3" id="KW-0560">Oxidoreductase</keyword>
<sequence>MITFSLNGQSIEVDAAPDTPLLWVVRDHLKMKGTKFGCGMGLCGACSMLIDGNSSRTCITPISSVAGKDVVTIEGIGDQQTLSILQEAWVEAGVPQCGYCQSGQIISATALLKQNPNPSDDDINNAMSGNICRCGTYPNIKKAIKQAASSLKQGKGQLQAVRIFDPQSNSQGVQA</sequence>
<dbReference type="InterPro" id="IPR012675">
    <property type="entry name" value="Beta-grasp_dom_sf"/>
</dbReference>
<dbReference type="GO" id="GO:0016491">
    <property type="term" value="F:oxidoreductase activity"/>
    <property type="evidence" value="ECO:0007669"/>
    <property type="project" value="UniProtKB-KW"/>
</dbReference>
<keyword evidence="1" id="KW-0001">2Fe-2S</keyword>
<dbReference type="SUPFAM" id="SSF54292">
    <property type="entry name" value="2Fe-2S ferredoxin-like"/>
    <property type="match status" value="1"/>
</dbReference>
<evidence type="ECO:0000313" key="8">
    <source>
        <dbReference type="Proteomes" id="UP000004263"/>
    </source>
</evidence>
<dbReference type="InterPro" id="IPR036010">
    <property type="entry name" value="2Fe-2S_ferredoxin-like_sf"/>
</dbReference>